<dbReference type="PANTHER" id="PTHR11527">
    <property type="entry name" value="HEAT-SHOCK PROTEIN 20 FAMILY MEMBER"/>
    <property type="match status" value="1"/>
</dbReference>
<keyword evidence="6" id="KW-1185">Reference proteome</keyword>
<gene>
    <name evidence="4" type="ORF">IV38_GL002131</name>
    <name evidence="5" type="ORF">IV40_GL001319</name>
</gene>
<organism evidence="5 6">
    <name type="scientific">Lactobacillus selangorensis</name>
    <dbReference type="NCBI Taxonomy" id="81857"/>
    <lineage>
        <taxon>Bacteria</taxon>
        <taxon>Bacillati</taxon>
        <taxon>Bacillota</taxon>
        <taxon>Bacilli</taxon>
        <taxon>Lactobacillales</taxon>
        <taxon>Lactobacillaceae</taxon>
        <taxon>Lactobacillus</taxon>
    </lineage>
</organism>
<feature type="domain" description="SHSP" evidence="3">
    <location>
        <begin position="21"/>
        <end position="136"/>
    </location>
</feature>
<dbReference type="AlphaFoldDB" id="A0A0R2G300"/>
<comment type="similarity">
    <text evidence="1 2">Belongs to the small heat shock protein (HSP20) family.</text>
</comment>
<protein>
    <recommendedName>
        <fullName evidence="3">SHSP domain-containing protein</fullName>
    </recommendedName>
</protein>
<reference evidence="6 7" key="1">
    <citation type="journal article" date="2015" name="Genome Announc.">
        <title>Expanding the biotechnology potential of lactobacilli through comparative genomics of 213 strains and associated genera.</title>
        <authorList>
            <person name="Sun Z."/>
            <person name="Harris H.M."/>
            <person name="McCann A."/>
            <person name="Guo C."/>
            <person name="Argimon S."/>
            <person name="Zhang W."/>
            <person name="Yang X."/>
            <person name="Jeffery I.B."/>
            <person name="Cooney J.C."/>
            <person name="Kagawa T.F."/>
            <person name="Liu W."/>
            <person name="Song Y."/>
            <person name="Salvetti E."/>
            <person name="Wrobel A."/>
            <person name="Rasinkangas P."/>
            <person name="Parkhill J."/>
            <person name="Rea M.C."/>
            <person name="O'Sullivan O."/>
            <person name="Ritari J."/>
            <person name="Douillard F.P."/>
            <person name="Paul Ross R."/>
            <person name="Yang R."/>
            <person name="Briner A.E."/>
            <person name="Felis G.E."/>
            <person name="de Vos W.M."/>
            <person name="Barrangou R."/>
            <person name="Klaenhammer T.R."/>
            <person name="Caufield P.W."/>
            <person name="Cui Y."/>
            <person name="Zhang H."/>
            <person name="O'Toole P.W."/>
        </authorList>
    </citation>
    <scope>NUCLEOTIDE SEQUENCE [LARGE SCALE GENOMIC DNA]</scope>
    <source>
        <strain evidence="4 7">ATCC BAA-66</strain>
        <strain evidence="5 6">DSM 13344</strain>
    </source>
</reference>
<evidence type="ECO:0000313" key="7">
    <source>
        <dbReference type="Proteomes" id="UP000051751"/>
    </source>
</evidence>
<evidence type="ECO:0000259" key="3">
    <source>
        <dbReference type="PROSITE" id="PS01031"/>
    </source>
</evidence>
<dbReference type="CDD" id="cd06471">
    <property type="entry name" value="ACD_LpsHSP_like"/>
    <property type="match status" value="1"/>
</dbReference>
<dbReference type="OrthoDB" id="9811615at2"/>
<dbReference type="Proteomes" id="UP000051645">
    <property type="component" value="Unassembled WGS sequence"/>
</dbReference>
<evidence type="ECO:0000256" key="2">
    <source>
        <dbReference type="RuleBase" id="RU003616"/>
    </source>
</evidence>
<dbReference type="EMBL" id="JQAZ01000004">
    <property type="protein sequence ID" value="KRN31325.1"/>
    <property type="molecule type" value="Genomic_DNA"/>
</dbReference>
<dbReference type="STRING" id="81857.IV38_GL002131"/>
<evidence type="ECO:0000313" key="4">
    <source>
        <dbReference type="EMBL" id="KRN27478.1"/>
    </source>
</evidence>
<dbReference type="InterPro" id="IPR031107">
    <property type="entry name" value="Small_HSP"/>
</dbReference>
<evidence type="ECO:0000256" key="1">
    <source>
        <dbReference type="PROSITE-ProRule" id="PRU00285"/>
    </source>
</evidence>
<name>A0A0R2G300_9LACO</name>
<accession>A0A0R2G300</accession>
<sequence>MANELSRNNSFFPDFFNDWSNNFFGTNNTFKTDIAENDDGYTVTSELPGFKKDNLNIDYENDILTISASRNKEDEEKNENGDLIHSERSFGQTSRQFYLKDGDQSKITAKYDGGVLTIDVPKLAPDQSGHHNIEIN</sequence>
<dbReference type="PROSITE" id="PS01031">
    <property type="entry name" value="SHSP"/>
    <property type="match status" value="1"/>
</dbReference>
<dbReference type="EMBL" id="JQAT01000008">
    <property type="protein sequence ID" value="KRN27478.1"/>
    <property type="molecule type" value="Genomic_DNA"/>
</dbReference>
<dbReference type="Proteomes" id="UP000051751">
    <property type="component" value="Unassembled WGS sequence"/>
</dbReference>
<comment type="caution">
    <text evidence="5">The sequence shown here is derived from an EMBL/GenBank/DDBJ whole genome shotgun (WGS) entry which is preliminary data.</text>
</comment>
<evidence type="ECO:0000313" key="5">
    <source>
        <dbReference type="EMBL" id="KRN31325.1"/>
    </source>
</evidence>
<evidence type="ECO:0000313" key="6">
    <source>
        <dbReference type="Proteomes" id="UP000051645"/>
    </source>
</evidence>
<dbReference type="InterPro" id="IPR002068">
    <property type="entry name" value="A-crystallin/Hsp20_dom"/>
</dbReference>
<proteinExistence type="inferred from homology"/>
<dbReference type="InterPro" id="IPR008978">
    <property type="entry name" value="HSP20-like_chaperone"/>
</dbReference>
<dbReference type="RefSeq" id="WP_057769514.1">
    <property type="nucleotide sequence ID" value="NZ_JQAT01000008.1"/>
</dbReference>
<dbReference type="Gene3D" id="2.60.40.790">
    <property type="match status" value="1"/>
</dbReference>
<dbReference type="SUPFAM" id="SSF49764">
    <property type="entry name" value="HSP20-like chaperones"/>
    <property type="match status" value="1"/>
</dbReference>
<dbReference type="PATRIC" id="fig|81857.3.peg.2181"/>
<dbReference type="Pfam" id="PF00011">
    <property type="entry name" value="HSP20"/>
    <property type="match status" value="1"/>
</dbReference>